<proteinExistence type="predicted"/>
<organism evidence="1 2">
    <name type="scientific">Listeria booriae</name>
    <dbReference type="NCBI Taxonomy" id="1552123"/>
    <lineage>
        <taxon>Bacteria</taxon>
        <taxon>Bacillati</taxon>
        <taxon>Bacillota</taxon>
        <taxon>Bacilli</taxon>
        <taxon>Bacillales</taxon>
        <taxon>Listeriaceae</taxon>
        <taxon>Listeria</taxon>
    </lineage>
</organism>
<comment type="caution">
    <text evidence="1">The sequence shown here is derived from an EMBL/GenBank/DDBJ whole genome shotgun (WGS) entry which is preliminary data.</text>
</comment>
<evidence type="ECO:0000313" key="1">
    <source>
        <dbReference type="EMBL" id="KGL42708.1"/>
    </source>
</evidence>
<dbReference type="GeneID" id="58716651"/>
<dbReference type="STRING" id="1552123.EP57_04410"/>
<dbReference type="Proteomes" id="UP000029844">
    <property type="component" value="Unassembled WGS sequence"/>
</dbReference>
<sequence>MELSVNKGFSMINRWKWLLITNCCWNINAIIKRLNKNNKKKQDSPCNFTEANFYGLEAWQMALIDDLIYECAVDIGDHFRRDYPTLSKTDIRDIEKEAVRLMYRYLERIREGGREPTESDVIYDAGREAESYIRGALFDEAIHRSFYSEERFFDMYVYECTVTSEVITIPKPYLLSREKPYVAALYESLLMSYETGEDAFAYATSECLTLFQACVDLRLEGYIEDYNRELQKYGLA</sequence>
<evidence type="ECO:0000313" key="2">
    <source>
        <dbReference type="Proteomes" id="UP000029844"/>
    </source>
</evidence>
<reference evidence="1 2" key="1">
    <citation type="submission" date="2014-05" db="EMBL/GenBank/DDBJ databases">
        <title>Novel Listeriaceae from food processing environments.</title>
        <authorList>
            <person name="den Bakker H.C."/>
        </authorList>
    </citation>
    <scope>NUCLEOTIDE SEQUENCE [LARGE SCALE GENOMIC DNA]</scope>
    <source>
        <strain evidence="1 2">FSL A5-0281</strain>
    </source>
</reference>
<keyword evidence="2" id="KW-1185">Reference proteome</keyword>
<dbReference type="EMBL" id="JNFA01000011">
    <property type="protein sequence ID" value="KGL42708.1"/>
    <property type="molecule type" value="Genomic_DNA"/>
</dbReference>
<dbReference type="AlphaFoldDB" id="A0A099WDV9"/>
<accession>A0A099WDV9</accession>
<dbReference type="RefSeq" id="WP_036084515.1">
    <property type="nucleotide sequence ID" value="NZ_CBCSHQ010000001.1"/>
</dbReference>
<protein>
    <submittedName>
        <fullName evidence="1">Uncharacterized protein</fullName>
    </submittedName>
</protein>
<name>A0A099WDV9_9LIST</name>
<gene>
    <name evidence="1" type="ORF">EP57_04410</name>
</gene>